<dbReference type="Pfam" id="PF00023">
    <property type="entry name" value="Ank"/>
    <property type="match status" value="1"/>
</dbReference>
<protein>
    <submittedName>
        <fullName evidence="4">Uncharacterized protein</fullName>
    </submittedName>
</protein>
<accession>A0A1J4KZ59</accession>
<keyword evidence="5" id="KW-1185">Reference proteome</keyword>
<evidence type="ECO:0000256" key="2">
    <source>
        <dbReference type="ARBA" id="ARBA00023043"/>
    </source>
</evidence>
<organism evidence="4 5">
    <name type="scientific">Tritrichomonas foetus</name>
    <dbReference type="NCBI Taxonomy" id="1144522"/>
    <lineage>
        <taxon>Eukaryota</taxon>
        <taxon>Metamonada</taxon>
        <taxon>Parabasalia</taxon>
        <taxon>Tritrichomonadida</taxon>
        <taxon>Tritrichomonadidae</taxon>
        <taxon>Tritrichomonas</taxon>
    </lineage>
</organism>
<dbReference type="AlphaFoldDB" id="A0A1J4KZ59"/>
<dbReference type="PANTHER" id="PTHR24198">
    <property type="entry name" value="ANKYRIN REPEAT AND PROTEIN KINASE DOMAIN-CONTAINING PROTEIN"/>
    <property type="match status" value="1"/>
</dbReference>
<dbReference type="InterPro" id="IPR002110">
    <property type="entry name" value="Ankyrin_rpt"/>
</dbReference>
<evidence type="ECO:0000313" key="4">
    <source>
        <dbReference type="EMBL" id="OHT16442.1"/>
    </source>
</evidence>
<dbReference type="PROSITE" id="PS50088">
    <property type="entry name" value="ANK_REPEAT"/>
    <property type="match status" value="1"/>
</dbReference>
<dbReference type="VEuPathDB" id="TrichDB:TRFO_02702"/>
<evidence type="ECO:0000313" key="5">
    <source>
        <dbReference type="Proteomes" id="UP000179807"/>
    </source>
</evidence>
<evidence type="ECO:0000256" key="1">
    <source>
        <dbReference type="ARBA" id="ARBA00022737"/>
    </source>
</evidence>
<dbReference type="PROSITE" id="PS50297">
    <property type="entry name" value="ANK_REP_REGION"/>
    <property type="match status" value="1"/>
</dbReference>
<dbReference type="GeneID" id="94825556"/>
<dbReference type="RefSeq" id="XP_068369578.1">
    <property type="nucleotide sequence ID" value="XM_068490852.1"/>
</dbReference>
<dbReference type="PANTHER" id="PTHR24198:SF165">
    <property type="entry name" value="ANKYRIN REPEAT-CONTAINING PROTEIN-RELATED"/>
    <property type="match status" value="1"/>
</dbReference>
<dbReference type="Pfam" id="PF12796">
    <property type="entry name" value="Ank_2"/>
    <property type="match status" value="4"/>
</dbReference>
<dbReference type="Gene3D" id="1.25.40.20">
    <property type="entry name" value="Ankyrin repeat-containing domain"/>
    <property type="match status" value="3"/>
</dbReference>
<dbReference type="SUPFAM" id="SSF48403">
    <property type="entry name" value="Ankyrin repeat"/>
    <property type="match status" value="3"/>
</dbReference>
<dbReference type="Proteomes" id="UP000179807">
    <property type="component" value="Unassembled WGS sequence"/>
</dbReference>
<dbReference type="OrthoDB" id="194358at2759"/>
<comment type="caution">
    <text evidence="4">The sequence shown here is derived from an EMBL/GenBank/DDBJ whole genome shotgun (WGS) entry which is preliminary data.</text>
</comment>
<gene>
    <name evidence="4" type="ORF">TRFO_02702</name>
</gene>
<name>A0A1J4KZ59_9EUKA</name>
<sequence length="601" mass="67782">MNESDWGSLLHSLIQDDLKSLQSLVPSIFSFNTIIPQDADPKITCLYEKHSILTFSLKLESNECAKYLIEGGADLNYKIEHSNYTAFHFAVLHNNLEIVKRLISCESLDRYVKTHDGFYALHIAASLGFDQLVEFFLQNHFYDPDLMTDSEEAISETALIISLKTRQDSVVSVLLDNGASPDKPSSVPIYPLHAAVDGNDVRSLQKLLSFPIDVNCRNNEGLTPLLLASRQGKKYIFDVLLEKNNIDVNAITNDGENVLFFKTSKPVYTDKHVFYSLLCIKNFNFNFQNPDGNTFLHCLIMNEEMEEIDVLLAAVNNLNLNIENNDKKTPLDIAIQRQSLDIIYLLLNYDTIVITEKIRKSNIPHLAASRNYGKIFDVLVRKGINIDEGDGTGITPLMIAAMKGHANLVRTLISTRKVDVNKTNSIKQNAFLIASMSHNSSMVRLLLCHPLIDPNVENDLGETALTNAVMYQNAETVEALLENTKVDPNYSSPKRDYCPFLEAIRSKNSRIVHAFLFHPKTDFTVVDSDNNNALHYALDTSDLSIVNIFVDETTVRQKSYTKGFPLEYAMKINFIQAGKLILDTTEEVLGKMKEVVFFEFS</sequence>
<proteinExistence type="predicted"/>
<keyword evidence="2 3" id="KW-0040">ANK repeat</keyword>
<feature type="repeat" description="ANK" evidence="3">
    <location>
        <begin position="392"/>
        <end position="414"/>
    </location>
</feature>
<dbReference type="SMART" id="SM00248">
    <property type="entry name" value="ANK"/>
    <property type="match status" value="14"/>
</dbReference>
<dbReference type="EMBL" id="MLAK01000111">
    <property type="protein sequence ID" value="OHT16442.1"/>
    <property type="molecule type" value="Genomic_DNA"/>
</dbReference>
<dbReference type="InterPro" id="IPR036770">
    <property type="entry name" value="Ankyrin_rpt-contain_sf"/>
</dbReference>
<reference evidence="4" key="1">
    <citation type="submission" date="2016-10" db="EMBL/GenBank/DDBJ databases">
        <authorList>
            <person name="Benchimol M."/>
            <person name="Almeida L.G."/>
            <person name="Vasconcelos A.T."/>
            <person name="Perreira-Neves A."/>
            <person name="Rosa I.A."/>
            <person name="Tasca T."/>
            <person name="Bogo M.R."/>
            <person name="de Souza W."/>
        </authorList>
    </citation>
    <scope>NUCLEOTIDE SEQUENCE [LARGE SCALE GENOMIC DNA]</scope>
    <source>
        <strain evidence="4">K</strain>
    </source>
</reference>
<evidence type="ECO:0000256" key="3">
    <source>
        <dbReference type="PROSITE-ProRule" id="PRU00023"/>
    </source>
</evidence>
<keyword evidence="1" id="KW-0677">Repeat</keyword>